<reference evidence="1" key="1">
    <citation type="submission" date="2020-10" db="EMBL/GenBank/DDBJ databases">
        <authorList>
            <person name="Castelo-Branco R."/>
            <person name="Eusebio N."/>
            <person name="Adriana R."/>
            <person name="Vieira A."/>
            <person name="Brugerolle De Fraissinette N."/>
            <person name="Rezende De Castro R."/>
            <person name="Schneider M.P."/>
            <person name="Vasconcelos V."/>
            <person name="Leao P.N."/>
        </authorList>
    </citation>
    <scope>NUCLEOTIDE SEQUENCE</scope>
    <source>
        <strain evidence="1">LEGE 04289</strain>
    </source>
</reference>
<gene>
    <name evidence="1" type="ORF">IQ222_17125</name>
</gene>
<keyword evidence="1" id="KW-0378">Hydrolase</keyword>
<keyword evidence="2" id="KW-1185">Reference proteome</keyword>
<keyword evidence="1" id="KW-0540">Nuclease</keyword>
<evidence type="ECO:0000313" key="1">
    <source>
        <dbReference type="EMBL" id="MBE9220469.1"/>
    </source>
</evidence>
<name>A0ACC5Q6A6_DOLFA</name>
<keyword evidence="1" id="KW-0255">Endonuclease</keyword>
<dbReference type="EMBL" id="JADEWF010000071">
    <property type="protein sequence ID" value="MBE9220469.1"/>
    <property type="molecule type" value="Genomic_DNA"/>
</dbReference>
<dbReference type="Proteomes" id="UP000597867">
    <property type="component" value="Unassembled WGS sequence"/>
</dbReference>
<comment type="caution">
    <text evidence="1">The sequence shown here is derived from an EMBL/GenBank/DDBJ whole genome shotgun (WGS) entry which is preliminary data.</text>
</comment>
<accession>A0ACC5Q6A6</accession>
<sequence length="423" mass="47327">MKWQQFNLESLCHIVIGATPSRRNPAYWGGKNVWVTISELNGSTIYDSREYITDLGVAESPSKLIPSGTLLFSFKLSIGKMAIAGCDLYTNEAIAALPIRSGIKLDRDFLRYSLLYLNVKNGAEVSVKGALLNKQKIAAIKIPFPPHSEQRRIVEILDQADALRKMRAEADAKAERILPALFIKMFGDPSTNPMGWDVEPLKCLGKITTGNTPPTKNPEYYGNDIEWIKSNNINTPHHILTRAEVWLSSSGKKIGRVVPANSTLVTCIAGSPSCIGNAALADREVAFNQQINAITPNPDINPFFLYVQILLLKKVIQRASTNAMKGMVSKGKFEEIPAIRPPKSLQLEFGDQFLIELELHRKRYQSHCKLDAIFELLLQRAFSGELTAKWREAHIKELLAEMEEQAKVLNLVNKQDKQQLSFL</sequence>
<evidence type="ECO:0000313" key="2">
    <source>
        <dbReference type="Proteomes" id="UP000597867"/>
    </source>
</evidence>
<protein>
    <submittedName>
        <fullName evidence="1">Restriction endonuclease subunit S</fullName>
    </submittedName>
</protein>
<organism evidence="1 2">
    <name type="scientific">Dolichospermum flos-aquae LEGE 04289</name>
    <dbReference type="NCBI Taxonomy" id="1828708"/>
    <lineage>
        <taxon>Bacteria</taxon>
        <taxon>Bacillati</taxon>
        <taxon>Cyanobacteriota</taxon>
        <taxon>Cyanophyceae</taxon>
        <taxon>Nostocales</taxon>
        <taxon>Aphanizomenonaceae</taxon>
        <taxon>Dolichospermum</taxon>
    </lineage>
</organism>
<proteinExistence type="predicted"/>